<accession>A0A7L7L6J8</accession>
<reference evidence="9 10" key="1">
    <citation type="submission" date="2020-08" db="EMBL/GenBank/DDBJ databases">
        <title>Adhaeribacter dokdonensis sp. nov., isolated from the rhizosphere of Elymus tsukushiensis, a plant native to the Dokdo Islands, Republic of Korea.</title>
        <authorList>
            <person name="Ghim S.Y."/>
        </authorList>
    </citation>
    <scope>NUCLEOTIDE SEQUENCE [LARGE SCALE GENOMIC DNA]</scope>
    <source>
        <strain evidence="9 10">KUDC8001</strain>
    </source>
</reference>
<proteinExistence type="inferred from homology"/>
<dbReference type="KEGG" id="add:HUW48_10445"/>
<dbReference type="InterPro" id="IPR050131">
    <property type="entry name" value="Peptidase_S8_subtilisin-like"/>
</dbReference>
<dbReference type="EMBL" id="CP055153">
    <property type="protein sequence ID" value="QMU28430.1"/>
    <property type="molecule type" value="Genomic_DNA"/>
</dbReference>
<keyword evidence="2 5" id="KW-0645">Protease</keyword>
<dbReference type="PANTHER" id="PTHR43806">
    <property type="entry name" value="PEPTIDASE S8"/>
    <property type="match status" value="1"/>
</dbReference>
<evidence type="ECO:0000256" key="5">
    <source>
        <dbReference type="PROSITE-ProRule" id="PRU01240"/>
    </source>
</evidence>
<feature type="domain" description="Secretion system C-terminal sorting" evidence="8">
    <location>
        <begin position="477"/>
        <end position="551"/>
    </location>
</feature>
<evidence type="ECO:0000256" key="2">
    <source>
        <dbReference type="ARBA" id="ARBA00022670"/>
    </source>
</evidence>
<keyword evidence="4 5" id="KW-0720">Serine protease</keyword>
<keyword evidence="3 5" id="KW-0378">Hydrolase</keyword>
<evidence type="ECO:0000256" key="3">
    <source>
        <dbReference type="ARBA" id="ARBA00022801"/>
    </source>
</evidence>
<dbReference type="InterPro" id="IPR026444">
    <property type="entry name" value="Secre_tail"/>
</dbReference>
<dbReference type="RefSeq" id="WP_182415615.1">
    <property type="nucleotide sequence ID" value="NZ_CP055153.1"/>
</dbReference>
<evidence type="ECO:0000259" key="8">
    <source>
        <dbReference type="Pfam" id="PF18962"/>
    </source>
</evidence>
<dbReference type="SUPFAM" id="SSF52743">
    <property type="entry name" value="Subtilisin-like"/>
    <property type="match status" value="1"/>
</dbReference>
<organism evidence="9 10">
    <name type="scientific">Adhaeribacter radiodurans</name>
    <dbReference type="NCBI Taxonomy" id="2745197"/>
    <lineage>
        <taxon>Bacteria</taxon>
        <taxon>Pseudomonadati</taxon>
        <taxon>Bacteroidota</taxon>
        <taxon>Cytophagia</taxon>
        <taxon>Cytophagales</taxon>
        <taxon>Hymenobacteraceae</taxon>
        <taxon>Adhaeribacter</taxon>
    </lineage>
</organism>
<dbReference type="Pfam" id="PF00082">
    <property type="entry name" value="Peptidase_S8"/>
    <property type="match status" value="1"/>
</dbReference>
<dbReference type="PROSITE" id="PS00138">
    <property type="entry name" value="SUBTILASE_SER"/>
    <property type="match status" value="1"/>
</dbReference>
<evidence type="ECO:0000313" key="9">
    <source>
        <dbReference type="EMBL" id="QMU28430.1"/>
    </source>
</evidence>
<evidence type="ECO:0000259" key="7">
    <source>
        <dbReference type="Pfam" id="PF00082"/>
    </source>
</evidence>
<dbReference type="InterPro" id="IPR036852">
    <property type="entry name" value="Peptidase_S8/S53_dom_sf"/>
</dbReference>
<dbReference type="PIRSF" id="PIRSF037903">
    <property type="entry name" value="Subtilisin_rel_GFO_2223"/>
    <property type="match status" value="1"/>
</dbReference>
<evidence type="ECO:0000256" key="1">
    <source>
        <dbReference type="ARBA" id="ARBA00011073"/>
    </source>
</evidence>
<evidence type="ECO:0000256" key="6">
    <source>
        <dbReference type="SAM" id="SignalP"/>
    </source>
</evidence>
<dbReference type="Proteomes" id="UP000514509">
    <property type="component" value="Chromosome"/>
</dbReference>
<gene>
    <name evidence="9" type="ORF">HUW48_10445</name>
</gene>
<sequence>MKIWILTSILILGALTSQSQINPGSTGLSKHFIYFKDKTNTPFSIQEPKTFLSTAALDRRQRYQIPVVSRDLPVTPEYVAQLKANGARVWYTSRWFNGALVQCDTSTYRKIKALPFVKETQTVGLRASKNPSTNGQNYITLKNQNDQKLSFVKIQQEFGESYGQAKLIGVPAMHADGYRGEGISIAVFDGGFSGVNRIAAFNHLFRDKKIKATFDFVDKNANVFKKDNHGTEVLSTLAANQPGTFVGTAPQAVYSLFITEDVKREQKIEEINWLLAAEFADSAGVDIIQTSLGYNTFDGSSGNYSYQDMNGDKAICTRAADFAAATGMLVVVSAGNEGNNGWQYITAPADADSVLSIGATDSLGNRAIFSSLGPASDGRIKPELAGQGLKSAVIDSTGKIIGANGTSFSSPIICGLVAGFWQANRQLTNLQVMDYLKLSGSQATQPDNRLGFGIPHFKRAQLLAQQDSEKNLTGFKLFPNPVKDNHFTVLVPVNADQNTEIKIFNAIGQEVNVFTYHYDKIKTDRTFVTFEITGLSAGMYQCVITSLNRSETIRFLKL</sequence>
<feature type="domain" description="Peptidase S8/S53" evidence="7">
    <location>
        <begin position="180"/>
        <end position="453"/>
    </location>
</feature>
<dbReference type="PRINTS" id="PR00723">
    <property type="entry name" value="SUBTILISIN"/>
</dbReference>
<dbReference type="PANTHER" id="PTHR43806:SF67">
    <property type="entry name" value="EGF-LIKE DOMAIN-CONTAINING PROTEIN"/>
    <property type="match status" value="1"/>
</dbReference>
<dbReference type="InterPro" id="IPR017317">
    <property type="entry name" value="Pept_S8_subtilisin_bacteroid-2"/>
</dbReference>
<keyword evidence="6" id="KW-0732">Signal</keyword>
<feature type="active site" description="Charge relay system" evidence="5">
    <location>
        <position position="229"/>
    </location>
</feature>
<feature type="active site" description="Charge relay system" evidence="5">
    <location>
        <position position="189"/>
    </location>
</feature>
<dbReference type="CDD" id="cd07493">
    <property type="entry name" value="Peptidases_S8_9"/>
    <property type="match status" value="1"/>
</dbReference>
<feature type="signal peptide" evidence="6">
    <location>
        <begin position="1"/>
        <end position="19"/>
    </location>
</feature>
<dbReference type="PROSITE" id="PS51892">
    <property type="entry name" value="SUBTILASE"/>
    <property type="match status" value="1"/>
</dbReference>
<keyword evidence="10" id="KW-1185">Reference proteome</keyword>
<dbReference type="AlphaFoldDB" id="A0A7L7L6J8"/>
<name>A0A7L7L6J8_9BACT</name>
<dbReference type="Pfam" id="PF18962">
    <property type="entry name" value="Por_Secre_tail"/>
    <property type="match status" value="1"/>
</dbReference>
<dbReference type="NCBIfam" id="TIGR04183">
    <property type="entry name" value="Por_Secre_tail"/>
    <property type="match status" value="1"/>
</dbReference>
<evidence type="ECO:0000256" key="4">
    <source>
        <dbReference type="ARBA" id="ARBA00022825"/>
    </source>
</evidence>
<protein>
    <submittedName>
        <fullName evidence="9">S8 family serine peptidase</fullName>
    </submittedName>
</protein>
<comment type="similarity">
    <text evidence="1 5">Belongs to the peptidase S8 family.</text>
</comment>
<dbReference type="GO" id="GO:0004252">
    <property type="term" value="F:serine-type endopeptidase activity"/>
    <property type="evidence" value="ECO:0007669"/>
    <property type="project" value="UniProtKB-UniRule"/>
</dbReference>
<evidence type="ECO:0000313" key="10">
    <source>
        <dbReference type="Proteomes" id="UP000514509"/>
    </source>
</evidence>
<dbReference type="GO" id="GO:0006508">
    <property type="term" value="P:proteolysis"/>
    <property type="evidence" value="ECO:0007669"/>
    <property type="project" value="UniProtKB-KW"/>
</dbReference>
<dbReference type="InterPro" id="IPR023828">
    <property type="entry name" value="Peptidase_S8_Ser-AS"/>
</dbReference>
<feature type="chain" id="PRO_5029915853" evidence="6">
    <location>
        <begin position="20"/>
        <end position="558"/>
    </location>
</feature>
<dbReference type="InterPro" id="IPR000209">
    <property type="entry name" value="Peptidase_S8/S53_dom"/>
</dbReference>
<dbReference type="InterPro" id="IPR015500">
    <property type="entry name" value="Peptidase_S8_subtilisin-rel"/>
</dbReference>
<feature type="active site" description="Charge relay system" evidence="5">
    <location>
        <position position="407"/>
    </location>
</feature>
<dbReference type="Gene3D" id="3.40.50.200">
    <property type="entry name" value="Peptidase S8/S53 domain"/>
    <property type="match status" value="1"/>
</dbReference>